<comment type="caution">
    <text evidence="2">The sequence shown here is derived from an EMBL/GenBank/DDBJ whole genome shotgun (WGS) entry which is preliminary data.</text>
</comment>
<dbReference type="InterPro" id="IPR013149">
    <property type="entry name" value="ADH-like_C"/>
</dbReference>
<reference evidence="2 3" key="1">
    <citation type="journal article" date="2024" name="Plant J.">
        <title>Genome sequences and population genomics reveal climatic adaptation and genomic divergence between two closely related sweetgum species.</title>
        <authorList>
            <person name="Xu W.Q."/>
            <person name="Ren C.Q."/>
            <person name="Zhang X.Y."/>
            <person name="Comes H.P."/>
            <person name="Liu X.H."/>
            <person name="Li Y.G."/>
            <person name="Kettle C.J."/>
            <person name="Jalonen R."/>
            <person name="Gaisberger H."/>
            <person name="Ma Y.Z."/>
            <person name="Qiu Y.X."/>
        </authorList>
    </citation>
    <scope>NUCLEOTIDE SEQUENCE [LARGE SCALE GENOMIC DNA]</scope>
    <source>
        <strain evidence="2">Hangzhou</strain>
    </source>
</reference>
<dbReference type="EMBL" id="JBBPBK010000008">
    <property type="protein sequence ID" value="KAK9279981.1"/>
    <property type="molecule type" value="Genomic_DNA"/>
</dbReference>
<dbReference type="PANTHER" id="PTHR43205:SF12">
    <property type="entry name" value="OS06G0602900 PROTEIN"/>
    <property type="match status" value="1"/>
</dbReference>
<protein>
    <recommendedName>
        <fullName evidence="1">Alcohol dehydrogenase-like C-terminal domain-containing protein</fullName>
    </recommendedName>
</protein>
<dbReference type="InterPro" id="IPR036291">
    <property type="entry name" value="NAD(P)-bd_dom_sf"/>
</dbReference>
<dbReference type="InterPro" id="IPR045010">
    <property type="entry name" value="MDR_fam"/>
</dbReference>
<evidence type="ECO:0000313" key="3">
    <source>
        <dbReference type="Proteomes" id="UP001415857"/>
    </source>
</evidence>
<dbReference type="Gene3D" id="3.90.180.10">
    <property type="entry name" value="Medium-chain alcohol dehydrogenases, catalytic domain"/>
    <property type="match status" value="1"/>
</dbReference>
<keyword evidence="3" id="KW-1185">Reference proteome</keyword>
<gene>
    <name evidence="2" type="ORF">L1049_013665</name>
</gene>
<dbReference type="GO" id="GO:0016628">
    <property type="term" value="F:oxidoreductase activity, acting on the CH-CH group of donors, NAD or NADP as acceptor"/>
    <property type="evidence" value="ECO:0007669"/>
    <property type="project" value="InterPro"/>
</dbReference>
<evidence type="ECO:0000313" key="2">
    <source>
        <dbReference type="EMBL" id="KAK9279981.1"/>
    </source>
</evidence>
<feature type="domain" description="Alcohol dehydrogenase-like C-terminal" evidence="1">
    <location>
        <begin position="8"/>
        <end position="85"/>
    </location>
</feature>
<dbReference type="Gene3D" id="3.40.50.720">
    <property type="entry name" value="NAD(P)-binding Rossmann-like Domain"/>
    <property type="match status" value="1"/>
</dbReference>
<dbReference type="Pfam" id="PF00107">
    <property type="entry name" value="ADH_zinc_N"/>
    <property type="match status" value="1"/>
</dbReference>
<dbReference type="PANTHER" id="PTHR43205">
    <property type="entry name" value="PROSTAGLANDIN REDUCTASE"/>
    <property type="match status" value="1"/>
</dbReference>
<dbReference type="AlphaFoldDB" id="A0AAP0RKN8"/>
<dbReference type="SUPFAM" id="SSF51735">
    <property type="entry name" value="NAD(P)-binding Rossmann-fold domains"/>
    <property type="match status" value="1"/>
</dbReference>
<sequence>MYILNRYFPEGIDICFDNVGGKMLDAAVANMNVFGRVALCGVISEYTNTGRRAAPNMVDVIYKRITIQGFLLTDHKDMHNDFISEMSDHLRRGQIHVLEHISEGIESIPSAFLGLFRGDNIRKKIVKLEDEEQT</sequence>
<evidence type="ECO:0000259" key="1">
    <source>
        <dbReference type="Pfam" id="PF00107"/>
    </source>
</evidence>
<proteinExistence type="predicted"/>
<dbReference type="Proteomes" id="UP001415857">
    <property type="component" value="Unassembled WGS sequence"/>
</dbReference>
<name>A0AAP0RKN8_LIQFO</name>
<organism evidence="2 3">
    <name type="scientific">Liquidambar formosana</name>
    <name type="common">Formosan gum</name>
    <dbReference type="NCBI Taxonomy" id="63359"/>
    <lineage>
        <taxon>Eukaryota</taxon>
        <taxon>Viridiplantae</taxon>
        <taxon>Streptophyta</taxon>
        <taxon>Embryophyta</taxon>
        <taxon>Tracheophyta</taxon>
        <taxon>Spermatophyta</taxon>
        <taxon>Magnoliopsida</taxon>
        <taxon>eudicotyledons</taxon>
        <taxon>Gunneridae</taxon>
        <taxon>Pentapetalae</taxon>
        <taxon>Saxifragales</taxon>
        <taxon>Altingiaceae</taxon>
        <taxon>Liquidambar</taxon>
    </lineage>
</organism>
<accession>A0AAP0RKN8</accession>